<organism evidence="2 3">
    <name type="scientific">Chryseobacterium shigense</name>
    <dbReference type="NCBI Taxonomy" id="297244"/>
    <lineage>
        <taxon>Bacteria</taxon>
        <taxon>Pseudomonadati</taxon>
        <taxon>Bacteroidota</taxon>
        <taxon>Flavobacteriia</taxon>
        <taxon>Flavobacteriales</taxon>
        <taxon>Weeksellaceae</taxon>
        <taxon>Chryseobacterium group</taxon>
        <taxon>Chryseobacterium</taxon>
    </lineage>
</organism>
<dbReference type="InterPro" id="IPR029044">
    <property type="entry name" value="Nucleotide-diphossugar_trans"/>
</dbReference>
<keyword evidence="2" id="KW-0808">Transferase</keyword>
<evidence type="ECO:0000259" key="1">
    <source>
        <dbReference type="Pfam" id="PF00535"/>
    </source>
</evidence>
<keyword evidence="3" id="KW-1185">Reference proteome</keyword>
<gene>
    <name evidence="2" type="ORF">SAMN05421639_103327</name>
</gene>
<evidence type="ECO:0000313" key="3">
    <source>
        <dbReference type="Proteomes" id="UP000186373"/>
    </source>
</evidence>
<dbReference type="RefSeq" id="WP_076507182.1">
    <property type="nucleotide sequence ID" value="NZ_FTNY01000003.1"/>
</dbReference>
<name>A0A1N7IER5_9FLAO</name>
<dbReference type="InterPro" id="IPR001173">
    <property type="entry name" value="Glyco_trans_2-like"/>
</dbReference>
<protein>
    <submittedName>
        <fullName evidence="2">Glycosyl transferase family 2</fullName>
    </submittedName>
</protein>
<dbReference type="PANTHER" id="PTHR22916:SF3">
    <property type="entry name" value="UDP-GLCNAC:BETAGAL BETA-1,3-N-ACETYLGLUCOSAMINYLTRANSFERASE-LIKE PROTEIN 1"/>
    <property type="match status" value="1"/>
</dbReference>
<proteinExistence type="predicted"/>
<dbReference type="EMBL" id="FTNY01000003">
    <property type="protein sequence ID" value="SIS35568.1"/>
    <property type="molecule type" value="Genomic_DNA"/>
</dbReference>
<reference evidence="3" key="1">
    <citation type="submission" date="2017-01" db="EMBL/GenBank/DDBJ databases">
        <authorList>
            <person name="Varghese N."/>
            <person name="Submissions S."/>
        </authorList>
    </citation>
    <scope>NUCLEOTIDE SEQUENCE [LARGE SCALE GENOMIC DNA]</scope>
    <source>
        <strain evidence="3">DSM 17126</strain>
    </source>
</reference>
<dbReference type="PANTHER" id="PTHR22916">
    <property type="entry name" value="GLYCOSYLTRANSFERASE"/>
    <property type="match status" value="1"/>
</dbReference>
<dbReference type="AlphaFoldDB" id="A0A1N7IER5"/>
<evidence type="ECO:0000313" key="2">
    <source>
        <dbReference type="EMBL" id="SIS35568.1"/>
    </source>
</evidence>
<feature type="domain" description="Glycosyltransferase 2-like" evidence="1">
    <location>
        <begin position="4"/>
        <end position="131"/>
    </location>
</feature>
<dbReference type="SUPFAM" id="SSF53448">
    <property type="entry name" value="Nucleotide-diphospho-sugar transferases"/>
    <property type="match status" value="1"/>
</dbReference>
<accession>A0A1N7IER5</accession>
<dbReference type="Pfam" id="PF00535">
    <property type="entry name" value="Glycos_transf_2"/>
    <property type="match status" value="1"/>
</dbReference>
<dbReference type="Proteomes" id="UP000186373">
    <property type="component" value="Unassembled WGS sequence"/>
</dbReference>
<dbReference type="GO" id="GO:0016758">
    <property type="term" value="F:hexosyltransferase activity"/>
    <property type="evidence" value="ECO:0007669"/>
    <property type="project" value="UniProtKB-ARBA"/>
</dbReference>
<dbReference type="Gene3D" id="3.90.550.10">
    <property type="entry name" value="Spore Coat Polysaccharide Biosynthesis Protein SpsA, Chain A"/>
    <property type="match status" value="1"/>
</dbReference>
<sequence>MTSSVALCTYNGHTYISEQLDSILNQTRPVSEIVICDDGSTDGTLELLSKYAERYPEIIKVYRNPENLGYVGNFEKAMSLCSGDIVFLCDQDDRWYSNKTEAITEIFINDKNTNIICHSIKLFGASLESSEEMVYWHMESFDPDHFTKPEDILKRLLYEGNVFPGMSMAIRNVFLKSHLPLKRVNSVIIHDYELLLLAADQNSLRIERSVLGEYRIHPKQSIGYKAFSEFNPSEVKNLSREDLFRIFQRYPFVKKVISGLNLNTTLDADYIRYCHQKYKDYLKKLPLLDRLINQIKMKYYFHIFDYLK</sequence>
<dbReference type="OrthoDB" id="9802649at2"/>